<dbReference type="OrthoDB" id="126184at2759"/>
<name>W2XD58_PHYNI</name>
<accession>W2XD58</accession>
<evidence type="ECO:0000313" key="2">
    <source>
        <dbReference type="Proteomes" id="UP000018958"/>
    </source>
</evidence>
<dbReference type="EMBL" id="ANIX01001158">
    <property type="protein sequence ID" value="ETP20800.1"/>
    <property type="molecule type" value="Genomic_DNA"/>
</dbReference>
<dbReference type="AlphaFoldDB" id="W2XD58"/>
<feature type="non-terminal residue" evidence="1">
    <location>
        <position position="1"/>
    </location>
</feature>
<gene>
    <name evidence="1" type="ORF">F441_05567</name>
</gene>
<protein>
    <submittedName>
        <fullName evidence="1">Uncharacterized protein</fullName>
    </submittedName>
</protein>
<organism evidence="1 2">
    <name type="scientific">Phytophthora nicotianae CJ01A1</name>
    <dbReference type="NCBI Taxonomy" id="1317063"/>
    <lineage>
        <taxon>Eukaryota</taxon>
        <taxon>Sar</taxon>
        <taxon>Stramenopiles</taxon>
        <taxon>Oomycota</taxon>
        <taxon>Peronosporomycetes</taxon>
        <taxon>Peronosporales</taxon>
        <taxon>Peronosporaceae</taxon>
        <taxon>Phytophthora</taxon>
    </lineage>
</organism>
<sequence length="51" mass="5593">VKRVKEKDCAFAQLLQSTITNFVDLEDSLASIAPPTKGSPTVRMDPNLLYA</sequence>
<proteinExistence type="predicted"/>
<evidence type="ECO:0000313" key="1">
    <source>
        <dbReference type="EMBL" id="ETP20800.1"/>
    </source>
</evidence>
<comment type="caution">
    <text evidence="1">The sequence shown here is derived from an EMBL/GenBank/DDBJ whole genome shotgun (WGS) entry which is preliminary data.</text>
</comment>
<dbReference type="Proteomes" id="UP000018958">
    <property type="component" value="Unassembled WGS sequence"/>
</dbReference>
<reference evidence="1 2" key="1">
    <citation type="submission" date="2013-11" db="EMBL/GenBank/DDBJ databases">
        <title>The Genome Sequence of Phytophthora parasitica CJ01A1.</title>
        <authorList>
            <consortium name="The Broad Institute Genomics Platform"/>
            <person name="Russ C."/>
            <person name="Tyler B."/>
            <person name="Panabieres F."/>
            <person name="Shan W."/>
            <person name="Tripathy S."/>
            <person name="Grunwald N."/>
            <person name="Machado M."/>
            <person name="Johnson C.S."/>
            <person name="Walker B."/>
            <person name="Young S.K."/>
            <person name="Zeng Q."/>
            <person name="Gargeya S."/>
            <person name="Fitzgerald M."/>
            <person name="Haas B."/>
            <person name="Abouelleil A."/>
            <person name="Allen A.W."/>
            <person name="Alvarado L."/>
            <person name="Arachchi H.M."/>
            <person name="Berlin A.M."/>
            <person name="Chapman S.B."/>
            <person name="Gainer-Dewar J."/>
            <person name="Goldberg J."/>
            <person name="Griggs A."/>
            <person name="Gujja S."/>
            <person name="Hansen M."/>
            <person name="Howarth C."/>
            <person name="Imamovic A."/>
            <person name="Ireland A."/>
            <person name="Larimer J."/>
            <person name="McCowan C."/>
            <person name="Murphy C."/>
            <person name="Pearson M."/>
            <person name="Poon T.W."/>
            <person name="Priest M."/>
            <person name="Roberts A."/>
            <person name="Saif S."/>
            <person name="Shea T."/>
            <person name="Sisk P."/>
            <person name="Sykes S."/>
            <person name="Wortman J."/>
            <person name="Nusbaum C."/>
            <person name="Birren B."/>
        </authorList>
    </citation>
    <scope>NUCLEOTIDE SEQUENCE [LARGE SCALE GENOMIC DNA]</scope>
    <source>
        <strain evidence="1 2">CJ01A1</strain>
    </source>
</reference>